<dbReference type="AlphaFoldDB" id="A0A8H5I104"/>
<evidence type="ECO:0000313" key="4">
    <source>
        <dbReference type="Proteomes" id="UP000518752"/>
    </source>
</evidence>
<organism evidence="3 4">
    <name type="scientific">Collybiopsis confluens</name>
    <dbReference type="NCBI Taxonomy" id="2823264"/>
    <lineage>
        <taxon>Eukaryota</taxon>
        <taxon>Fungi</taxon>
        <taxon>Dikarya</taxon>
        <taxon>Basidiomycota</taxon>
        <taxon>Agaricomycotina</taxon>
        <taxon>Agaricomycetes</taxon>
        <taxon>Agaricomycetidae</taxon>
        <taxon>Agaricales</taxon>
        <taxon>Marasmiineae</taxon>
        <taxon>Omphalotaceae</taxon>
        <taxon>Collybiopsis</taxon>
    </lineage>
</organism>
<feature type="region of interest" description="Disordered" evidence="1">
    <location>
        <begin position="182"/>
        <end position="205"/>
    </location>
</feature>
<feature type="domain" description="Non-haem dioxygenase N-terminal" evidence="2">
    <location>
        <begin position="27"/>
        <end position="107"/>
    </location>
</feature>
<dbReference type="SUPFAM" id="SSF51197">
    <property type="entry name" value="Clavaminate synthase-like"/>
    <property type="match status" value="2"/>
</dbReference>
<dbReference type="Pfam" id="PF14226">
    <property type="entry name" value="DIOX_N"/>
    <property type="match status" value="1"/>
</dbReference>
<accession>A0A8H5I104</accession>
<reference evidence="3 4" key="1">
    <citation type="journal article" date="2020" name="ISME J.">
        <title>Uncovering the hidden diversity of litter-decomposition mechanisms in mushroom-forming fungi.</title>
        <authorList>
            <person name="Floudas D."/>
            <person name="Bentzer J."/>
            <person name="Ahren D."/>
            <person name="Johansson T."/>
            <person name="Persson P."/>
            <person name="Tunlid A."/>
        </authorList>
    </citation>
    <scope>NUCLEOTIDE SEQUENCE [LARGE SCALE GENOMIC DNA]</scope>
    <source>
        <strain evidence="3 4">CBS 406.79</strain>
    </source>
</reference>
<proteinExistence type="predicted"/>
<dbReference type="Gene3D" id="2.60.120.330">
    <property type="entry name" value="B-lactam Antibiotic, Isopenicillin N Synthase, Chain"/>
    <property type="match status" value="2"/>
</dbReference>
<protein>
    <recommendedName>
        <fullName evidence="2">Non-haem dioxygenase N-terminal domain-containing protein</fullName>
    </recommendedName>
</protein>
<dbReference type="PANTHER" id="PTHR47990">
    <property type="entry name" value="2-OXOGLUTARATE (2OG) AND FE(II)-DEPENDENT OXYGENASE SUPERFAMILY PROTEIN-RELATED"/>
    <property type="match status" value="1"/>
</dbReference>
<evidence type="ECO:0000256" key="1">
    <source>
        <dbReference type="SAM" id="MobiDB-lite"/>
    </source>
</evidence>
<gene>
    <name evidence="3" type="ORF">D9757_001267</name>
</gene>
<evidence type="ECO:0000313" key="3">
    <source>
        <dbReference type="EMBL" id="KAF5393085.1"/>
    </source>
</evidence>
<dbReference type="InterPro" id="IPR050231">
    <property type="entry name" value="Iron_ascorbate_oxido_reductase"/>
</dbReference>
<dbReference type="InterPro" id="IPR027443">
    <property type="entry name" value="IPNS-like_sf"/>
</dbReference>
<dbReference type="InterPro" id="IPR026992">
    <property type="entry name" value="DIOX_N"/>
</dbReference>
<sequence>MPSLSHALIPHYEPAPPTKEPLDYAELPIVDLSKASTYEGRLELAVQVRQAMSEHGFFYAVNHGYSKEQMDRVFDIADVLFTQVSDEEKDKYVANSKATGSWQGYKPRQFWIINAGDGMELLSGGLYRATIHRVIQPPKDQRSYTRLGIFYFSLANDDVKLAPLAESPVLQRVGIKRRFPDSEAPTSKEWRKARTAAYGQSDLKESRTEKGVEEELILSGVVVKHYK</sequence>
<dbReference type="Proteomes" id="UP000518752">
    <property type="component" value="Unassembled WGS sequence"/>
</dbReference>
<keyword evidence="4" id="KW-1185">Reference proteome</keyword>
<name>A0A8H5I104_9AGAR</name>
<feature type="compositionally biased region" description="Basic and acidic residues" evidence="1">
    <location>
        <begin position="182"/>
        <end position="192"/>
    </location>
</feature>
<dbReference type="OrthoDB" id="406156at2759"/>
<evidence type="ECO:0000259" key="2">
    <source>
        <dbReference type="Pfam" id="PF14226"/>
    </source>
</evidence>
<comment type="caution">
    <text evidence="3">The sequence shown here is derived from an EMBL/GenBank/DDBJ whole genome shotgun (WGS) entry which is preliminary data.</text>
</comment>
<dbReference type="EMBL" id="JAACJN010000003">
    <property type="protein sequence ID" value="KAF5393085.1"/>
    <property type="molecule type" value="Genomic_DNA"/>
</dbReference>